<dbReference type="Proteomes" id="UP000612899">
    <property type="component" value="Unassembled WGS sequence"/>
</dbReference>
<dbReference type="AlphaFoldDB" id="A0A8J3QD99"/>
<keyword evidence="2" id="KW-1185">Reference proteome</keyword>
<dbReference type="RefSeq" id="WP_203912358.1">
    <property type="nucleotide sequence ID" value="NZ_BONY01000052.1"/>
</dbReference>
<comment type="caution">
    <text evidence="1">The sequence shown here is derived from an EMBL/GenBank/DDBJ whole genome shotgun (WGS) entry which is preliminary data.</text>
</comment>
<sequence length="76" mass="8519">MSAPDAVITAAAVLENKVDLRAYPYRYLSVYTYNKFRGDGVRQVLAAAEVLSHQGFDLVNISEFSGNQIYAIMCRR</sequence>
<accession>A0A8J3QD99</accession>
<evidence type="ECO:0000313" key="2">
    <source>
        <dbReference type="Proteomes" id="UP000612899"/>
    </source>
</evidence>
<evidence type="ECO:0000313" key="1">
    <source>
        <dbReference type="EMBL" id="GIH08610.1"/>
    </source>
</evidence>
<dbReference type="EMBL" id="BONY01000052">
    <property type="protein sequence ID" value="GIH08610.1"/>
    <property type="molecule type" value="Genomic_DNA"/>
</dbReference>
<reference evidence="1" key="1">
    <citation type="submission" date="2021-01" db="EMBL/GenBank/DDBJ databases">
        <title>Whole genome shotgun sequence of Rhizocola hellebori NBRC 109834.</title>
        <authorList>
            <person name="Komaki H."/>
            <person name="Tamura T."/>
        </authorList>
    </citation>
    <scope>NUCLEOTIDE SEQUENCE</scope>
    <source>
        <strain evidence="1">NBRC 109834</strain>
    </source>
</reference>
<organism evidence="1 2">
    <name type="scientific">Rhizocola hellebori</name>
    <dbReference type="NCBI Taxonomy" id="1392758"/>
    <lineage>
        <taxon>Bacteria</taxon>
        <taxon>Bacillati</taxon>
        <taxon>Actinomycetota</taxon>
        <taxon>Actinomycetes</taxon>
        <taxon>Micromonosporales</taxon>
        <taxon>Micromonosporaceae</taxon>
        <taxon>Rhizocola</taxon>
    </lineage>
</organism>
<proteinExistence type="predicted"/>
<name>A0A8J3QD99_9ACTN</name>
<gene>
    <name evidence="1" type="ORF">Rhe02_66770</name>
</gene>
<protein>
    <submittedName>
        <fullName evidence="1">Uncharacterized protein</fullName>
    </submittedName>
</protein>